<feature type="compositionally biased region" description="Basic residues" evidence="1">
    <location>
        <begin position="84"/>
        <end position="102"/>
    </location>
</feature>
<protein>
    <submittedName>
        <fullName evidence="3">Uncharacterized protein</fullName>
    </submittedName>
</protein>
<dbReference type="EMBL" id="JBBPBM010000820">
    <property type="protein sequence ID" value="KAK8490958.1"/>
    <property type="molecule type" value="Genomic_DNA"/>
</dbReference>
<comment type="caution">
    <text evidence="3">The sequence shown here is derived from an EMBL/GenBank/DDBJ whole genome shotgun (WGS) entry which is preliminary data.</text>
</comment>
<keyword evidence="4" id="KW-1185">Reference proteome</keyword>
<evidence type="ECO:0000256" key="1">
    <source>
        <dbReference type="SAM" id="MobiDB-lite"/>
    </source>
</evidence>
<evidence type="ECO:0000313" key="2">
    <source>
        <dbReference type="EMBL" id="KAK8490958.1"/>
    </source>
</evidence>
<reference evidence="3 4" key="1">
    <citation type="journal article" date="2024" name="G3 (Bethesda)">
        <title>Genome assembly of Hibiscus sabdariffa L. provides insights into metabolisms of medicinal natural products.</title>
        <authorList>
            <person name="Kim T."/>
        </authorList>
    </citation>
    <scope>NUCLEOTIDE SEQUENCE [LARGE SCALE GENOMIC DNA]</scope>
    <source>
        <strain evidence="3">TK-2024</strain>
        <tissue evidence="3">Old leaves</tissue>
    </source>
</reference>
<dbReference type="EMBL" id="JBBPBM010000737">
    <property type="protein sequence ID" value="KAK8492161.1"/>
    <property type="molecule type" value="Genomic_DNA"/>
</dbReference>
<name>A0ABR2AGT0_9ROSI</name>
<gene>
    <name evidence="3" type="ORF">V6N12_003458</name>
    <name evidence="2" type="ORF">V6N12_073307</name>
</gene>
<evidence type="ECO:0000313" key="4">
    <source>
        <dbReference type="Proteomes" id="UP001472677"/>
    </source>
</evidence>
<proteinExistence type="predicted"/>
<organism evidence="3 4">
    <name type="scientific">Hibiscus sabdariffa</name>
    <name type="common">roselle</name>
    <dbReference type="NCBI Taxonomy" id="183260"/>
    <lineage>
        <taxon>Eukaryota</taxon>
        <taxon>Viridiplantae</taxon>
        <taxon>Streptophyta</taxon>
        <taxon>Embryophyta</taxon>
        <taxon>Tracheophyta</taxon>
        <taxon>Spermatophyta</taxon>
        <taxon>Magnoliopsida</taxon>
        <taxon>eudicotyledons</taxon>
        <taxon>Gunneridae</taxon>
        <taxon>Pentapetalae</taxon>
        <taxon>rosids</taxon>
        <taxon>malvids</taxon>
        <taxon>Malvales</taxon>
        <taxon>Malvaceae</taxon>
        <taxon>Malvoideae</taxon>
        <taxon>Hibiscus</taxon>
    </lineage>
</organism>
<feature type="region of interest" description="Disordered" evidence="1">
    <location>
        <begin position="82"/>
        <end position="105"/>
    </location>
</feature>
<dbReference type="Proteomes" id="UP001472677">
    <property type="component" value="Unassembled WGS sequence"/>
</dbReference>
<feature type="compositionally biased region" description="Polar residues" evidence="1">
    <location>
        <begin position="1"/>
        <end position="10"/>
    </location>
</feature>
<feature type="region of interest" description="Disordered" evidence="1">
    <location>
        <begin position="1"/>
        <end position="25"/>
    </location>
</feature>
<sequence>MSSGRPSSTVVGKKSKKIASNSKPNAVTVQDKLKMVENEEQTLLKHIDDLNKWTDEIDGMDDEQLKAYLENRPQELKTVNIQKNKPKQKQKAKVQKTMKSKPSRCSGIMASVWKFHKEDDDDHVNKGINHIIPAAD</sequence>
<evidence type="ECO:0000313" key="3">
    <source>
        <dbReference type="EMBL" id="KAK8492161.1"/>
    </source>
</evidence>
<accession>A0ABR2AGT0</accession>